<dbReference type="Proteomes" id="UP000037939">
    <property type="component" value="Unassembled WGS sequence"/>
</dbReference>
<dbReference type="AlphaFoldDB" id="A0A0N0GKP1"/>
<dbReference type="PANTHER" id="PTHR38034">
    <property type="entry name" value="INNER MEMBRANE PROTEIN YPJD"/>
    <property type="match status" value="1"/>
</dbReference>
<feature type="transmembrane region" description="Helical" evidence="1">
    <location>
        <begin position="93"/>
        <end position="114"/>
    </location>
</feature>
<dbReference type="EMBL" id="LAQT01000038">
    <property type="protein sequence ID" value="KPC49223.1"/>
    <property type="molecule type" value="Genomic_DNA"/>
</dbReference>
<evidence type="ECO:0000256" key="1">
    <source>
        <dbReference type="SAM" id="Phobius"/>
    </source>
</evidence>
<keyword evidence="1" id="KW-1133">Transmembrane helix</keyword>
<keyword evidence="1" id="KW-0472">Membrane</keyword>
<dbReference type="STRING" id="857265.WG78_21925"/>
<dbReference type="GO" id="GO:0017004">
    <property type="term" value="P:cytochrome complex assembly"/>
    <property type="evidence" value="ECO:0007669"/>
    <property type="project" value="InterPro"/>
</dbReference>
<feature type="transmembrane region" description="Helical" evidence="1">
    <location>
        <begin position="66"/>
        <end position="87"/>
    </location>
</feature>
<evidence type="ECO:0000259" key="2">
    <source>
        <dbReference type="Pfam" id="PF01578"/>
    </source>
</evidence>
<evidence type="ECO:0000313" key="4">
    <source>
        <dbReference type="Proteomes" id="UP000037939"/>
    </source>
</evidence>
<dbReference type="GO" id="GO:0020037">
    <property type="term" value="F:heme binding"/>
    <property type="evidence" value="ECO:0007669"/>
    <property type="project" value="InterPro"/>
</dbReference>
<keyword evidence="4" id="KW-1185">Reference proteome</keyword>
<accession>A0A0N0GKP1</accession>
<feature type="transmembrane region" description="Helical" evidence="1">
    <location>
        <begin position="238"/>
        <end position="260"/>
    </location>
</feature>
<dbReference type="InterPro" id="IPR052372">
    <property type="entry name" value="YpjD/HemX"/>
</dbReference>
<keyword evidence="1" id="KW-0812">Transmembrane</keyword>
<feature type="transmembrane region" description="Helical" evidence="1">
    <location>
        <begin position="32"/>
        <end position="54"/>
    </location>
</feature>
<proteinExistence type="predicted"/>
<feature type="domain" description="Cytochrome c assembly protein" evidence="2">
    <location>
        <begin position="41"/>
        <end position="261"/>
    </location>
</feature>
<evidence type="ECO:0000313" key="3">
    <source>
        <dbReference type="EMBL" id="KPC49223.1"/>
    </source>
</evidence>
<protein>
    <submittedName>
        <fullName evidence="3">Inner membrane protein YpjD</fullName>
    </submittedName>
</protein>
<comment type="caution">
    <text evidence="3">The sequence shown here is derived from an EMBL/GenBank/DDBJ whole genome shotgun (WGS) entry which is preliminary data.</text>
</comment>
<organism evidence="3 4">
    <name type="scientific">Amantichitinum ursilacus</name>
    <dbReference type="NCBI Taxonomy" id="857265"/>
    <lineage>
        <taxon>Bacteria</taxon>
        <taxon>Pseudomonadati</taxon>
        <taxon>Pseudomonadota</taxon>
        <taxon>Betaproteobacteria</taxon>
        <taxon>Neisseriales</taxon>
        <taxon>Chitinibacteraceae</taxon>
        <taxon>Amantichitinum</taxon>
    </lineage>
</organism>
<reference evidence="3 4" key="1">
    <citation type="submission" date="2015-07" db="EMBL/GenBank/DDBJ databases">
        <title>Draft genome sequence of the Amantichitinum ursilacus IGB-41, a new chitin-degrading bacterium.</title>
        <authorList>
            <person name="Kirstahler P."/>
            <person name="Guenther M."/>
            <person name="Grumaz C."/>
            <person name="Rupp S."/>
            <person name="Zibek S."/>
            <person name="Sohn K."/>
        </authorList>
    </citation>
    <scope>NUCLEOTIDE SEQUENCE [LARGE SCALE GENOMIC DNA]</scope>
    <source>
        <strain evidence="3 4">IGB-41</strain>
    </source>
</reference>
<feature type="transmembrane region" description="Helical" evidence="1">
    <location>
        <begin position="126"/>
        <end position="146"/>
    </location>
</feature>
<dbReference type="RefSeq" id="WP_161805182.1">
    <property type="nucleotide sequence ID" value="NZ_LAQT01000038.1"/>
</dbReference>
<dbReference type="PANTHER" id="PTHR38034:SF1">
    <property type="entry name" value="INNER MEMBRANE PROTEIN YPJD"/>
    <property type="match status" value="1"/>
</dbReference>
<feature type="transmembrane region" description="Helical" evidence="1">
    <location>
        <begin position="174"/>
        <end position="195"/>
    </location>
</feature>
<gene>
    <name evidence="3" type="primary">ypjD</name>
    <name evidence="3" type="ORF">WG78_21925</name>
</gene>
<feature type="transmembrane region" description="Helical" evidence="1">
    <location>
        <begin position="207"/>
        <end position="226"/>
    </location>
</feature>
<name>A0A0N0GKP1_9NEIS</name>
<sequence>MSWLALIALFLYLALGWHFCRTRLAGRGTVHAGIEHGLLLLALALHGFALWPALAVPPLHFGAGEALSVTAWLALLIYLVGHLAFQLEGMEPPVLALAVILLGASILLPPGHALTYPQNGVSRLHFLTAMLAYGLFANASGVALLMRLADKRLHHATASLLVQKLPPLLALERLLFACVWVGFLLLTVALITGATFSEEIFGKALEFNHKIVFSIAAWLVFGGLLIGRKVRGWRGLVATRWTLFGFILLLFGYIGTRLVLDVILHRAGA</sequence>
<dbReference type="Pfam" id="PF01578">
    <property type="entry name" value="Cytochrom_C_asm"/>
    <property type="match status" value="1"/>
</dbReference>
<dbReference type="InterPro" id="IPR002541">
    <property type="entry name" value="Cyt_c_assembly"/>
</dbReference>